<dbReference type="PANTHER" id="PTHR43544:SF12">
    <property type="entry name" value="NAD(P)-BINDING ROSSMANN-FOLD SUPERFAMILY PROTEIN"/>
    <property type="match status" value="1"/>
</dbReference>
<reference evidence="2" key="1">
    <citation type="submission" date="2022-09" db="EMBL/GenBank/DDBJ databases">
        <title>Tahibacter sp. nov., isolated from a fresh water.</title>
        <authorList>
            <person name="Baek J.H."/>
            <person name="Lee J.K."/>
            <person name="Kim J.M."/>
            <person name="Jeon C.O."/>
        </authorList>
    </citation>
    <scope>NUCLEOTIDE SEQUENCE</scope>
    <source>
        <strain evidence="2">W38</strain>
    </source>
</reference>
<dbReference type="Proteomes" id="UP001064632">
    <property type="component" value="Chromosome"/>
</dbReference>
<name>A0ABY6BKW5_9GAMM</name>
<sequence length="232" mass="24279">MGIAVVTGANRGLGLEFVHQLLARRWRVVAACRKPAGALTLTALAGAHPGHLHALALDVAREKSIQAFVHELGLVCGHVDLLINNAGVLKAGERLGQVDAQSLTDSFVTNAAAPLLLVQALMPFLEKAANARIANISSQIASLAQTTAFRTPSYAMSKAALNMATRLLAAELAPRGISVGAFHPGWVHTDMGGAKAPLSAAESVAQLLPRMLDLTPGDAGRFISYDGTELPW</sequence>
<evidence type="ECO:0000256" key="1">
    <source>
        <dbReference type="RuleBase" id="RU000363"/>
    </source>
</evidence>
<dbReference type="EMBL" id="CP104694">
    <property type="protein sequence ID" value="UXI68442.1"/>
    <property type="molecule type" value="Genomic_DNA"/>
</dbReference>
<accession>A0ABY6BKW5</accession>
<dbReference type="Pfam" id="PF00106">
    <property type="entry name" value="adh_short"/>
    <property type="match status" value="1"/>
</dbReference>
<gene>
    <name evidence="2" type="ORF">N4264_01965</name>
</gene>
<protein>
    <submittedName>
        <fullName evidence="2">SDR family oxidoreductase</fullName>
    </submittedName>
</protein>
<dbReference type="Gene3D" id="3.40.50.720">
    <property type="entry name" value="NAD(P)-binding Rossmann-like Domain"/>
    <property type="match status" value="1"/>
</dbReference>
<evidence type="ECO:0000313" key="2">
    <source>
        <dbReference type="EMBL" id="UXI68442.1"/>
    </source>
</evidence>
<dbReference type="InterPro" id="IPR036291">
    <property type="entry name" value="NAD(P)-bd_dom_sf"/>
</dbReference>
<dbReference type="InterPro" id="IPR002347">
    <property type="entry name" value="SDR_fam"/>
</dbReference>
<dbReference type="PRINTS" id="PR00081">
    <property type="entry name" value="GDHRDH"/>
</dbReference>
<proteinExistence type="inferred from homology"/>
<dbReference type="RefSeq" id="WP_261695402.1">
    <property type="nucleotide sequence ID" value="NZ_CP104694.1"/>
</dbReference>
<organism evidence="2 3">
    <name type="scientific">Tahibacter amnicola</name>
    <dbReference type="NCBI Taxonomy" id="2976241"/>
    <lineage>
        <taxon>Bacteria</taxon>
        <taxon>Pseudomonadati</taxon>
        <taxon>Pseudomonadota</taxon>
        <taxon>Gammaproteobacteria</taxon>
        <taxon>Lysobacterales</taxon>
        <taxon>Rhodanobacteraceae</taxon>
        <taxon>Tahibacter</taxon>
    </lineage>
</organism>
<keyword evidence="3" id="KW-1185">Reference proteome</keyword>
<dbReference type="InterPro" id="IPR051468">
    <property type="entry name" value="Fungal_SecMetab_SDRs"/>
</dbReference>
<dbReference type="SUPFAM" id="SSF51735">
    <property type="entry name" value="NAD(P)-binding Rossmann-fold domains"/>
    <property type="match status" value="1"/>
</dbReference>
<dbReference type="PANTHER" id="PTHR43544">
    <property type="entry name" value="SHORT-CHAIN DEHYDROGENASE/REDUCTASE"/>
    <property type="match status" value="1"/>
</dbReference>
<evidence type="ECO:0000313" key="3">
    <source>
        <dbReference type="Proteomes" id="UP001064632"/>
    </source>
</evidence>
<comment type="similarity">
    <text evidence="1">Belongs to the short-chain dehydrogenases/reductases (SDR) family.</text>
</comment>
<dbReference type="PRINTS" id="PR00080">
    <property type="entry name" value="SDRFAMILY"/>
</dbReference>
<dbReference type="CDD" id="cd05325">
    <property type="entry name" value="carb_red_sniffer_like_SDR_c"/>
    <property type="match status" value="1"/>
</dbReference>